<keyword evidence="5" id="KW-0997">Cell inner membrane</keyword>
<dbReference type="PROSITE" id="PS50885">
    <property type="entry name" value="HAMP"/>
    <property type="match status" value="1"/>
</dbReference>
<evidence type="ECO:0000313" key="15">
    <source>
        <dbReference type="EMBL" id="QYD72466.1"/>
    </source>
</evidence>
<dbReference type="Pfam" id="PF02203">
    <property type="entry name" value="TarH"/>
    <property type="match status" value="1"/>
</dbReference>
<keyword evidence="8 12" id="KW-0472">Membrane</keyword>
<dbReference type="CDD" id="cd11386">
    <property type="entry name" value="MCP_signal"/>
    <property type="match status" value="1"/>
</dbReference>
<evidence type="ECO:0000256" key="6">
    <source>
        <dbReference type="ARBA" id="ARBA00022692"/>
    </source>
</evidence>
<dbReference type="Pfam" id="PF00672">
    <property type="entry name" value="HAMP"/>
    <property type="match status" value="1"/>
</dbReference>
<dbReference type="Pfam" id="PF00015">
    <property type="entry name" value="MCPsignal"/>
    <property type="match status" value="1"/>
</dbReference>
<keyword evidence="16" id="KW-1185">Reference proteome</keyword>
<keyword evidence="2" id="KW-1003">Cell membrane</keyword>
<evidence type="ECO:0000256" key="11">
    <source>
        <dbReference type="PROSITE-ProRule" id="PRU00284"/>
    </source>
</evidence>
<proteinExistence type="inferred from homology"/>
<accession>A0ABX8UUY5</accession>
<keyword evidence="4" id="KW-0145">Chemotaxis</keyword>
<dbReference type="EMBL" id="CP080096">
    <property type="protein sequence ID" value="QYD72466.1"/>
    <property type="molecule type" value="Genomic_DNA"/>
</dbReference>
<name>A0ABX8UUY5_9BURK</name>
<keyword evidence="7 12" id="KW-1133">Transmembrane helix</keyword>
<dbReference type="InterPro" id="IPR003660">
    <property type="entry name" value="HAMP_dom"/>
</dbReference>
<feature type="transmembrane region" description="Helical" evidence="12">
    <location>
        <begin position="215"/>
        <end position="237"/>
    </location>
</feature>
<evidence type="ECO:0000256" key="12">
    <source>
        <dbReference type="SAM" id="Phobius"/>
    </source>
</evidence>
<comment type="subcellular location">
    <subcellularLocation>
        <location evidence="1">Cell inner membrane</location>
        <topology evidence="1">Multi-pass membrane protein</topology>
    </subcellularLocation>
</comment>
<protein>
    <submittedName>
        <fullName evidence="15">Tar ligand binding domain-containing protein</fullName>
    </submittedName>
</protein>
<feature type="domain" description="HAMP" evidence="14">
    <location>
        <begin position="239"/>
        <end position="291"/>
    </location>
</feature>
<dbReference type="InterPro" id="IPR051310">
    <property type="entry name" value="MCP_chemotaxis"/>
</dbReference>
<keyword evidence="3" id="KW-0488">Methylation</keyword>
<evidence type="ECO:0000256" key="2">
    <source>
        <dbReference type="ARBA" id="ARBA00022475"/>
    </source>
</evidence>
<dbReference type="RefSeq" id="WP_219801889.1">
    <property type="nucleotide sequence ID" value="NZ_CP080096.1"/>
</dbReference>
<gene>
    <name evidence="15" type="ORF">KZJ38_22345</name>
</gene>
<evidence type="ECO:0000256" key="3">
    <source>
        <dbReference type="ARBA" id="ARBA00022481"/>
    </source>
</evidence>
<feature type="transmembrane region" description="Helical" evidence="12">
    <location>
        <begin position="39"/>
        <end position="58"/>
    </location>
</feature>
<dbReference type="CDD" id="cd06225">
    <property type="entry name" value="HAMP"/>
    <property type="match status" value="1"/>
</dbReference>
<dbReference type="SMART" id="SM00283">
    <property type="entry name" value="MA"/>
    <property type="match status" value="1"/>
</dbReference>
<keyword evidence="6 12" id="KW-0812">Transmembrane</keyword>
<dbReference type="SUPFAM" id="SSF47170">
    <property type="entry name" value="Aspartate receptor, ligand-binding domain"/>
    <property type="match status" value="1"/>
</dbReference>
<evidence type="ECO:0000256" key="10">
    <source>
        <dbReference type="ARBA" id="ARBA00029447"/>
    </source>
</evidence>
<dbReference type="Proteomes" id="UP000826462">
    <property type="component" value="Chromosome 2"/>
</dbReference>
<feature type="domain" description="Methyl-accepting transducer" evidence="13">
    <location>
        <begin position="296"/>
        <end position="525"/>
    </location>
</feature>
<organism evidence="15 16">
    <name type="scientific">Paraburkholderia edwinii</name>
    <dbReference type="NCBI Taxonomy" id="2861782"/>
    <lineage>
        <taxon>Bacteria</taxon>
        <taxon>Pseudomonadati</taxon>
        <taxon>Pseudomonadota</taxon>
        <taxon>Betaproteobacteria</taxon>
        <taxon>Burkholderiales</taxon>
        <taxon>Burkholderiaceae</taxon>
        <taxon>Paraburkholderia</taxon>
    </lineage>
</organism>
<dbReference type="InterPro" id="IPR004089">
    <property type="entry name" value="MCPsignal_dom"/>
</dbReference>
<sequence length="541" mass="57211">MTHALAAGAADASHYDVAHSSSTRFIAKRRGAFTLQARIALTVALLAALMLAIGGFGLQGGYTANRANRDTYQNKLAATMHIGAAELLIARMRLVLGAATANADDAMTQRQIAKATEYLAQSDDAWNRFVGQPHEPGEASLIEAANQHREALRNAMLAFMDALKKGERAVADRIGTVQLSPLFNDLTTADEALKRTLYTNAQRRYEEAEHDFRTFLIASSALIAIGLLAAVVSWITLRRAIMRPLDDALGHFNAIAAGDLSRAIETRRADEMGQLLAGLQAMQAQLSKTVTAVRDSCETIGTATREIAAGTLDLSSRTEEQAASLEETAASMSELTATVKQNADHAQQARGLADDASSAAQSSSAVIGRMTGTMSRIDVSSRKIADITGIIDGIAFQTNILALNAAVEAARAGEHGRGFAVVAAEVRALAQHSSSAAKQIGELIADSVSAAADGTGLVTEAEQAMQQVLTTVQRFALVMNEIVAAALEQRTGIEQVDTAISLMDSITQQNAALVEQASAAAQALDQQSQDLARQVAVFSVR</sequence>
<dbReference type="Gene3D" id="1.10.287.950">
    <property type="entry name" value="Methyl-accepting chemotaxis protein"/>
    <property type="match status" value="1"/>
</dbReference>
<dbReference type="PRINTS" id="PR00260">
    <property type="entry name" value="CHEMTRNSDUCR"/>
</dbReference>
<comment type="similarity">
    <text evidence="10">Belongs to the methyl-accepting chemotaxis (MCP) protein family.</text>
</comment>
<dbReference type="InterPro" id="IPR003122">
    <property type="entry name" value="Tar_rcpt_lig-bd"/>
</dbReference>
<dbReference type="InterPro" id="IPR004090">
    <property type="entry name" value="Chemotax_Me-accpt_rcpt"/>
</dbReference>
<evidence type="ECO:0000256" key="4">
    <source>
        <dbReference type="ARBA" id="ARBA00022500"/>
    </source>
</evidence>
<evidence type="ECO:0000259" key="13">
    <source>
        <dbReference type="PROSITE" id="PS50111"/>
    </source>
</evidence>
<evidence type="ECO:0000313" key="16">
    <source>
        <dbReference type="Proteomes" id="UP000826462"/>
    </source>
</evidence>
<dbReference type="InterPro" id="IPR035440">
    <property type="entry name" value="4HB_MCP_dom_sf"/>
</dbReference>
<evidence type="ECO:0000256" key="9">
    <source>
        <dbReference type="ARBA" id="ARBA00023224"/>
    </source>
</evidence>
<dbReference type="PANTHER" id="PTHR43531:SF14">
    <property type="entry name" value="METHYL-ACCEPTING CHEMOTAXIS PROTEIN I-RELATED"/>
    <property type="match status" value="1"/>
</dbReference>
<evidence type="ECO:0000256" key="8">
    <source>
        <dbReference type="ARBA" id="ARBA00023136"/>
    </source>
</evidence>
<keyword evidence="9 11" id="KW-0807">Transducer</keyword>
<reference evidence="15 16" key="1">
    <citation type="submission" date="2021-07" db="EMBL/GenBank/DDBJ databases">
        <title>Paraburkholderia edwinii protects Aspergillus sp. from phenazines by acting as a toxin sponge.</title>
        <authorList>
            <person name="Dahlstrom K.M."/>
            <person name="Newman D.K."/>
        </authorList>
    </citation>
    <scope>NUCLEOTIDE SEQUENCE [LARGE SCALE GENOMIC DNA]</scope>
    <source>
        <strain evidence="15 16">Pe01</strain>
    </source>
</reference>
<evidence type="ECO:0000256" key="1">
    <source>
        <dbReference type="ARBA" id="ARBA00004429"/>
    </source>
</evidence>
<evidence type="ECO:0000259" key="14">
    <source>
        <dbReference type="PROSITE" id="PS50885"/>
    </source>
</evidence>
<evidence type="ECO:0000256" key="5">
    <source>
        <dbReference type="ARBA" id="ARBA00022519"/>
    </source>
</evidence>
<evidence type="ECO:0000256" key="7">
    <source>
        <dbReference type="ARBA" id="ARBA00022989"/>
    </source>
</evidence>
<dbReference type="SMART" id="SM00304">
    <property type="entry name" value="HAMP"/>
    <property type="match status" value="1"/>
</dbReference>
<dbReference type="PROSITE" id="PS50111">
    <property type="entry name" value="CHEMOTAXIS_TRANSDUC_2"/>
    <property type="match status" value="1"/>
</dbReference>
<dbReference type="SUPFAM" id="SSF58104">
    <property type="entry name" value="Methyl-accepting chemotaxis protein (MCP) signaling domain"/>
    <property type="match status" value="1"/>
</dbReference>
<dbReference type="PANTHER" id="PTHR43531">
    <property type="entry name" value="PROTEIN ICFG"/>
    <property type="match status" value="1"/>
</dbReference>